<dbReference type="PANTHER" id="PTHR23416">
    <property type="entry name" value="SIALIC ACID SYNTHASE-RELATED"/>
    <property type="match status" value="1"/>
</dbReference>
<evidence type="ECO:0000256" key="2">
    <source>
        <dbReference type="ARBA" id="ARBA00022679"/>
    </source>
</evidence>
<dbReference type="eggNOG" id="COG0110">
    <property type="taxonomic scope" value="Bacteria"/>
</dbReference>
<dbReference type="KEGG" id="ppd:Ppro_2869"/>
<dbReference type="EMBL" id="CP000482">
    <property type="protein sequence ID" value="ABL00467.1"/>
    <property type="molecule type" value="Genomic_DNA"/>
</dbReference>
<dbReference type="RefSeq" id="WP_011736702.1">
    <property type="nucleotide sequence ID" value="NC_008609.1"/>
</dbReference>
<dbReference type="Proteomes" id="UP000006732">
    <property type="component" value="Chromosome"/>
</dbReference>
<dbReference type="STRING" id="338966.Ppro_2869"/>
<gene>
    <name evidence="3" type="ordered locus">Ppro_2869</name>
</gene>
<reference evidence="3 4" key="1">
    <citation type="submission" date="2006-10" db="EMBL/GenBank/DDBJ databases">
        <title>Complete sequence of chromosome of Pelobacter propionicus DSM 2379.</title>
        <authorList>
            <consortium name="US DOE Joint Genome Institute"/>
            <person name="Copeland A."/>
            <person name="Lucas S."/>
            <person name="Lapidus A."/>
            <person name="Barry K."/>
            <person name="Detter J.C."/>
            <person name="Glavina del Rio T."/>
            <person name="Hammon N."/>
            <person name="Israni S."/>
            <person name="Dalin E."/>
            <person name="Tice H."/>
            <person name="Pitluck S."/>
            <person name="Saunders E."/>
            <person name="Brettin T."/>
            <person name="Bruce D."/>
            <person name="Han C."/>
            <person name="Tapia R."/>
            <person name="Schmutz J."/>
            <person name="Larimer F."/>
            <person name="Land M."/>
            <person name="Hauser L."/>
            <person name="Kyrpides N."/>
            <person name="Kim E."/>
            <person name="Lovley D."/>
            <person name="Richardson P."/>
        </authorList>
    </citation>
    <scope>NUCLEOTIDE SEQUENCE [LARGE SCALE GENOMIC DNA]</scope>
    <source>
        <strain evidence="4">DSM 2379 / NBRC 103807 / OttBd1</strain>
    </source>
</reference>
<evidence type="ECO:0000313" key="3">
    <source>
        <dbReference type="EMBL" id="ABL00467.1"/>
    </source>
</evidence>
<dbReference type="HOGENOM" id="CLU_051638_12_0_7"/>
<dbReference type="AlphaFoldDB" id="A1ASZ6"/>
<dbReference type="InterPro" id="IPR051159">
    <property type="entry name" value="Hexapeptide_acetyltransf"/>
</dbReference>
<organism evidence="3 4">
    <name type="scientific">Pelobacter propionicus (strain DSM 2379 / NBRC 103807 / OttBd1)</name>
    <dbReference type="NCBI Taxonomy" id="338966"/>
    <lineage>
        <taxon>Bacteria</taxon>
        <taxon>Pseudomonadati</taxon>
        <taxon>Thermodesulfobacteriota</taxon>
        <taxon>Desulfuromonadia</taxon>
        <taxon>Desulfuromonadales</taxon>
        <taxon>Desulfuromonadaceae</taxon>
        <taxon>Pelobacter</taxon>
    </lineage>
</organism>
<dbReference type="SUPFAM" id="SSF51161">
    <property type="entry name" value="Trimeric LpxA-like enzymes"/>
    <property type="match status" value="1"/>
</dbReference>
<dbReference type="InterPro" id="IPR011004">
    <property type="entry name" value="Trimer_LpxA-like_sf"/>
</dbReference>
<dbReference type="GO" id="GO:0005829">
    <property type="term" value="C:cytosol"/>
    <property type="evidence" value="ECO:0007669"/>
    <property type="project" value="TreeGrafter"/>
</dbReference>
<dbReference type="Pfam" id="PF00132">
    <property type="entry name" value="Hexapep"/>
    <property type="match status" value="1"/>
</dbReference>
<protein>
    <submittedName>
        <fullName evidence="3">Acetyltransferase (Isoleucine patch superfamily)-like protein</fullName>
    </submittedName>
</protein>
<dbReference type="CDD" id="cd04647">
    <property type="entry name" value="LbH_MAT_like"/>
    <property type="match status" value="1"/>
</dbReference>
<accession>A1ASZ6</accession>
<dbReference type="GO" id="GO:0008374">
    <property type="term" value="F:O-acyltransferase activity"/>
    <property type="evidence" value="ECO:0007669"/>
    <property type="project" value="TreeGrafter"/>
</dbReference>
<dbReference type="InterPro" id="IPR001451">
    <property type="entry name" value="Hexapep"/>
</dbReference>
<comment type="similarity">
    <text evidence="1">Belongs to the transferase hexapeptide repeat family.</text>
</comment>
<evidence type="ECO:0000256" key="1">
    <source>
        <dbReference type="ARBA" id="ARBA00007274"/>
    </source>
</evidence>
<dbReference type="PANTHER" id="PTHR23416:SF23">
    <property type="entry name" value="ACETYLTRANSFERASE C18B11.09C-RELATED"/>
    <property type="match status" value="1"/>
</dbReference>
<keyword evidence="4" id="KW-1185">Reference proteome</keyword>
<sequence length="172" mass="19057">MMALQKRLLGKLAMIAPGGYSLRPWLHRKRGVQIGSNVWISQYVYIDELHPENVIIKDNVIIGLRCTIFSHFYLGGYRSAEKSGKVVIEKNVYIGPGCIILNDVTIGEGAVVTAGSVVTKNVPPGILYGHSPCAPLAQITHPLIHDGNVDYRHFLFGLRKYNDESGPHRPKL</sequence>
<evidence type="ECO:0000313" key="4">
    <source>
        <dbReference type="Proteomes" id="UP000006732"/>
    </source>
</evidence>
<name>A1ASZ6_PELPD</name>
<keyword evidence="2 3" id="KW-0808">Transferase</keyword>
<proteinExistence type="inferred from homology"/>
<dbReference type="Gene3D" id="2.160.10.10">
    <property type="entry name" value="Hexapeptide repeat proteins"/>
    <property type="match status" value="1"/>
</dbReference>